<evidence type="ECO:0000256" key="7">
    <source>
        <dbReference type="ARBA" id="ARBA00022927"/>
    </source>
</evidence>
<feature type="compositionally biased region" description="Basic and acidic residues" evidence="12">
    <location>
        <begin position="242"/>
        <end position="260"/>
    </location>
</feature>
<feature type="compositionally biased region" description="Basic and acidic residues" evidence="12">
    <location>
        <begin position="147"/>
        <end position="168"/>
    </location>
</feature>
<name>A0AAV9XQQ5_9PEZI</name>
<evidence type="ECO:0000256" key="12">
    <source>
        <dbReference type="SAM" id="MobiDB-lite"/>
    </source>
</evidence>
<keyword evidence="14" id="KW-1185">Reference proteome</keyword>
<evidence type="ECO:0000313" key="14">
    <source>
        <dbReference type="Proteomes" id="UP001365542"/>
    </source>
</evidence>
<organism evidence="13 14">
    <name type="scientific">Orbilia ellipsospora</name>
    <dbReference type="NCBI Taxonomy" id="2528407"/>
    <lineage>
        <taxon>Eukaryota</taxon>
        <taxon>Fungi</taxon>
        <taxon>Dikarya</taxon>
        <taxon>Ascomycota</taxon>
        <taxon>Pezizomycotina</taxon>
        <taxon>Orbiliomycetes</taxon>
        <taxon>Orbiliales</taxon>
        <taxon>Orbiliaceae</taxon>
        <taxon>Orbilia</taxon>
    </lineage>
</organism>
<protein>
    <recommendedName>
        <fullName evidence="3">Mitochondrial import inner membrane translocase subunit TIM54</fullName>
    </recommendedName>
</protein>
<keyword evidence="7" id="KW-0653">Protein transport</keyword>
<evidence type="ECO:0000313" key="13">
    <source>
        <dbReference type="EMBL" id="KAK6544333.1"/>
    </source>
</evidence>
<keyword evidence="9" id="KW-0811">Translocation</keyword>
<dbReference type="Pfam" id="PF11711">
    <property type="entry name" value="Tim54"/>
    <property type="match status" value="1"/>
</dbReference>
<keyword evidence="10" id="KW-0496">Mitochondrion</keyword>
<dbReference type="PANTHER" id="PTHR12358">
    <property type="entry name" value="SPHINGOSINE KINASE"/>
    <property type="match status" value="1"/>
</dbReference>
<dbReference type="InterPro" id="IPR021056">
    <property type="entry name" value="Mt_import_IM_translocase_Tim54"/>
</dbReference>
<comment type="similarity">
    <text evidence="2">Belongs to the TIM54 family.</text>
</comment>
<evidence type="ECO:0000256" key="3">
    <source>
        <dbReference type="ARBA" id="ARBA00020796"/>
    </source>
</evidence>
<comment type="subcellular location">
    <subcellularLocation>
        <location evidence="1">Mitochondrion inner membrane</location>
        <topology evidence="1">Single-pass membrane protein</topology>
    </subcellularLocation>
</comment>
<evidence type="ECO:0000256" key="6">
    <source>
        <dbReference type="ARBA" id="ARBA00022792"/>
    </source>
</evidence>
<dbReference type="GO" id="GO:0015031">
    <property type="term" value="P:protein transport"/>
    <property type="evidence" value="ECO:0007669"/>
    <property type="project" value="UniProtKB-KW"/>
</dbReference>
<dbReference type="Proteomes" id="UP001365542">
    <property type="component" value="Unassembled WGS sequence"/>
</dbReference>
<keyword evidence="6" id="KW-0999">Mitochondrion inner membrane</keyword>
<dbReference type="GO" id="GO:0005743">
    <property type="term" value="C:mitochondrial inner membrane"/>
    <property type="evidence" value="ECO:0007669"/>
    <property type="project" value="UniProtKB-SubCell"/>
</dbReference>
<evidence type="ECO:0000256" key="9">
    <source>
        <dbReference type="ARBA" id="ARBA00023010"/>
    </source>
</evidence>
<reference evidence="13 14" key="1">
    <citation type="submission" date="2019-10" db="EMBL/GenBank/DDBJ databases">
        <authorList>
            <person name="Palmer J.M."/>
        </authorList>
    </citation>
    <scope>NUCLEOTIDE SEQUENCE [LARGE SCALE GENOMIC DNA]</scope>
    <source>
        <strain evidence="13 14">TWF694</strain>
    </source>
</reference>
<keyword evidence="11" id="KW-0472">Membrane</keyword>
<sequence>MSEAPVPKKPNPAFEYVFMGLPKFKAKLPSKPWLVFIGAVATWTALIVHDRREKKKAQAYWCERVSHLAQKPLLPSQLPRKVTIYLASPPGDGITSAREYFKEYVKPVLVAAAVDYEVVEGRRAGEIRWKVAERTRRVRRGEDDTEGTEKEAAIKTHEKQAGISREEGPGGVVVIGRHTWKEYVRGLHEGWLGPADIPEEEDVLGNSKKDTPESLPVVATISDILPSESTEEKPASPPTDDNSPKEKAEEKEKEKEEKPRKPQFPVPTIQQIEYPSATLPPSTPSTFQPTKLVPFPHLLGFLNTPFRIQRYLTQRRLMEHVSREVASIALGTYEPYQGREDVTEAYKIEEEDWPKKWVDRLSKGDVEDNKDEPLREKTITEHLEVDGRIVERMKRFVLPEDNSADSPSQLE</sequence>
<dbReference type="EMBL" id="JAVHJO010000001">
    <property type="protein sequence ID" value="KAK6544333.1"/>
    <property type="molecule type" value="Genomic_DNA"/>
</dbReference>
<dbReference type="InterPro" id="IPR050187">
    <property type="entry name" value="Lipid_Phosphate_FormReg"/>
</dbReference>
<gene>
    <name evidence="13" type="primary">TIM54</name>
    <name evidence="13" type="ORF">TWF694_001033</name>
</gene>
<feature type="region of interest" description="Disordered" evidence="12">
    <location>
        <begin position="191"/>
        <end position="265"/>
    </location>
</feature>
<feature type="region of interest" description="Disordered" evidence="12">
    <location>
        <begin position="139"/>
        <end position="170"/>
    </location>
</feature>
<dbReference type="AlphaFoldDB" id="A0AAV9XQQ5"/>
<accession>A0AAV9XQQ5</accession>
<evidence type="ECO:0000256" key="5">
    <source>
        <dbReference type="ARBA" id="ARBA00022692"/>
    </source>
</evidence>
<evidence type="ECO:0000256" key="10">
    <source>
        <dbReference type="ARBA" id="ARBA00023128"/>
    </source>
</evidence>
<comment type="caution">
    <text evidence="13">The sequence shown here is derived from an EMBL/GenBank/DDBJ whole genome shotgun (WGS) entry which is preliminary data.</text>
</comment>
<keyword evidence="4" id="KW-0813">Transport</keyword>
<proteinExistence type="inferred from homology"/>
<keyword evidence="5" id="KW-0812">Transmembrane</keyword>
<evidence type="ECO:0000256" key="2">
    <source>
        <dbReference type="ARBA" id="ARBA00006355"/>
    </source>
</evidence>
<evidence type="ECO:0000256" key="4">
    <source>
        <dbReference type="ARBA" id="ARBA00022448"/>
    </source>
</evidence>
<evidence type="ECO:0000256" key="8">
    <source>
        <dbReference type="ARBA" id="ARBA00022989"/>
    </source>
</evidence>
<dbReference type="PANTHER" id="PTHR12358:SF101">
    <property type="entry name" value="MITOCHONDRIAL IMPORT INNER MEMBRANE TRANSLOCASE SUBUNIT TIM54"/>
    <property type="match status" value="1"/>
</dbReference>
<keyword evidence="8" id="KW-1133">Transmembrane helix</keyword>
<evidence type="ECO:0000256" key="1">
    <source>
        <dbReference type="ARBA" id="ARBA00004434"/>
    </source>
</evidence>
<evidence type="ECO:0000256" key="11">
    <source>
        <dbReference type="ARBA" id="ARBA00023136"/>
    </source>
</evidence>